<protein>
    <submittedName>
        <fullName evidence="1">Uncharacterized protein</fullName>
    </submittedName>
</protein>
<organism evidence="1 2">
    <name type="scientific">Donghicola eburneus</name>
    <dbReference type="NCBI Taxonomy" id="393278"/>
    <lineage>
        <taxon>Bacteria</taxon>
        <taxon>Pseudomonadati</taxon>
        <taxon>Pseudomonadota</taxon>
        <taxon>Alphaproteobacteria</taxon>
        <taxon>Rhodobacterales</taxon>
        <taxon>Roseobacteraceae</taxon>
        <taxon>Donghicola</taxon>
    </lineage>
</organism>
<proteinExistence type="predicted"/>
<sequence>MGFEMSDEEINLMDANHIWTHPQFLVADVCKITGATPKALEHFVNPKRGLVRLTGPHANPGTGRRRVFTGGQVLMIAAAYAMTRIGFPQRFSRLLADDVERRAHWRNLPGGNLQTGMMLATYPTQDGEDWTVIRLFNEMGEEPKLPVAVHLLDVDRLIDQVKMQLEAIINDEDVPDFSVPDPKPEPNWYGPNGGNRSWEKSNSGRWVYVGLTEDETDELLEMEGSAIEGDELVIVGEGYRGGERYLELFEKHERERQKRIGMDMGG</sequence>
<keyword evidence="2" id="KW-1185">Reference proteome</keyword>
<dbReference type="AlphaFoldDB" id="A0A1M4N4H6"/>
<name>A0A1M4N4H6_9RHOB</name>
<gene>
    <name evidence="1" type="ORF">KARMA_3929</name>
</gene>
<dbReference type="Proteomes" id="UP000184085">
    <property type="component" value="Unassembled WGS sequence"/>
</dbReference>
<reference evidence="2" key="1">
    <citation type="submission" date="2016-09" db="EMBL/GenBank/DDBJ databases">
        <authorList>
            <person name="Wibberg D."/>
        </authorList>
    </citation>
    <scope>NUCLEOTIDE SEQUENCE [LARGE SCALE GENOMIC DNA]</scope>
</reference>
<evidence type="ECO:0000313" key="1">
    <source>
        <dbReference type="EMBL" id="SCM69689.1"/>
    </source>
</evidence>
<accession>A0A1M4N4H6</accession>
<evidence type="ECO:0000313" key="2">
    <source>
        <dbReference type="Proteomes" id="UP000184085"/>
    </source>
</evidence>
<dbReference type="EMBL" id="FMJB01000065">
    <property type="protein sequence ID" value="SCM69689.1"/>
    <property type="molecule type" value="Genomic_DNA"/>
</dbReference>